<gene>
    <name evidence="1" type="ORF">ACOLOM_LOCUS11675</name>
</gene>
<dbReference type="Proteomes" id="UP000789525">
    <property type="component" value="Unassembled WGS sequence"/>
</dbReference>
<proteinExistence type="predicted"/>
<sequence length="150" mass="15804">GYLKSANVPCCKAPDQTFLRPFNDRVLFVVNMPFGLGNTSSSSGLSGGGVNNEKLEAAVVDSCASKCLNQRYSEADLTKGEAVCIDRCVGKFIEANKIIGEKLRESGGEDSEHETHLDETDGSALFTEALTAEVKSVLANQTSLVGAVAA</sequence>
<name>A0ACA9Q0P6_9GLOM</name>
<evidence type="ECO:0000313" key="1">
    <source>
        <dbReference type="EMBL" id="CAG8731607.1"/>
    </source>
</evidence>
<accession>A0ACA9Q0P6</accession>
<feature type="non-terminal residue" evidence="1">
    <location>
        <position position="1"/>
    </location>
</feature>
<feature type="non-terminal residue" evidence="1">
    <location>
        <position position="150"/>
    </location>
</feature>
<comment type="caution">
    <text evidence="1">The sequence shown here is derived from an EMBL/GenBank/DDBJ whole genome shotgun (WGS) entry which is preliminary data.</text>
</comment>
<evidence type="ECO:0000313" key="2">
    <source>
        <dbReference type="Proteomes" id="UP000789525"/>
    </source>
</evidence>
<keyword evidence="2" id="KW-1185">Reference proteome</keyword>
<reference evidence="1" key="1">
    <citation type="submission" date="2021-06" db="EMBL/GenBank/DDBJ databases">
        <authorList>
            <person name="Kallberg Y."/>
            <person name="Tangrot J."/>
            <person name="Rosling A."/>
        </authorList>
    </citation>
    <scope>NUCLEOTIDE SEQUENCE</scope>
    <source>
        <strain evidence="1">CL356</strain>
    </source>
</reference>
<dbReference type="EMBL" id="CAJVPT010043111">
    <property type="protein sequence ID" value="CAG8731607.1"/>
    <property type="molecule type" value="Genomic_DNA"/>
</dbReference>
<organism evidence="1 2">
    <name type="scientific">Acaulospora colombiana</name>
    <dbReference type="NCBI Taxonomy" id="27376"/>
    <lineage>
        <taxon>Eukaryota</taxon>
        <taxon>Fungi</taxon>
        <taxon>Fungi incertae sedis</taxon>
        <taxon>Mucoromycota</taxon>
        <taxon>Glomeromycotina</taxon>
        <taxon>Glomeromycetes</taxon>
        <taxon>Diversisporales</taxon>
        <taxon>Acaulosporaceae</taxon>
        <taxon>Acaulospora</taxon>
    </lineage>
</organism>
<protein>
    <submittedName>
        <fullName evidence="1">6495_t:CDS:1</fullName>
    </submittedName>
</protein>